<keyword evidence="5" id="KW-1133">Transmembrane helix</keyword>
<feature type="domain" description="Gram-positive cocci surface proteins LPxTG" evidence="6">
    <location>
        <begin position="65"/>
        <end position="101"/>
    </location>
</feature>
<keyword evidence="2" id="KW-0964">Secreted</keyword>
<accession>C4P4K6</accession>
<keyword evidence="5" id="KW-0472">Membrane</keyword>
<reference evidence="7" key="2">
    <citation type="submission" date="2009-03" db="EMBL/GenBank/DDBJ databases">
        <title>Acquired DNA containing D-alanine,D-serine operons in vancomycin resistant Enterococcus faecalis.</title>
        <authorList>
            <person name="Boyd D.A."/>
            <person name="Mulvey M.R."/>
        </authorList>
    </citation>
    <scope>NUCLEOTIDE SEQUENCE</scope>
    <source>
        <strain evidence="7">N00-0410</strain>
    </source>
</reference>
<dbReference type="AlphaFoldDB" id="C4P4K6"/>
<keyword evidence="5" id="KW-0812">Transmembrane</keyword>
<dbReference type="InterPro" id="IPR019931">
    <property type="entry name" value="LPXTG_anchor"/>
</dbReference>
<proteinExistence type="predicted"/>
<name>C4P4K6_ENTFL</name>
<feature type="transmembrane region" description="Helical" evidence="5">
    <location>
        <begin position="78"/>
        <end position="96"/>
    </location>
</feature>
<evidence type="ECO:0000256" key="3">
    <source>
        <dbReference type="ARBA" id="ARBA00022729"/>
    </source>
</evidence>
<evidence type="ECO:0000256" key="5">
    <source>
        <dbReference type="SAM" id="Phobius"/>
    </source>
</evidence>
<keyword evidence="3" id="KW-0732">Signal</keyword>
<dbReference type="NCBIfam" id="TIGR01167">
    <property type="entry name" value="LPXTG_anchor"/>
    <property type="match status" value="1"/>
</dbReference>
<evidence type="ECO:0000313" key="7">
    <source>
        <dbReference type="EMBL" id="ACQ89889.1"/>
    </source>
</evidence>
<dbReference type="Pfam" id="PF00746">
    <property type="entry name" value="Gram_pos_anchor"/>
    <property type="match status" value="1"/>
</dbReference>
<evidence type="ECO:0000256" key="4">
    <source>
        <dbReference type="ARBA" id="ARBA00023088"/>
    </source>
</evidence>
<protein>
    <submittedName>
        <fullName evidence="7">VE29</fullName>
    </submittedName>
</protein>
<sequence>MMGKINIFMFFSIFSLYLIVLPITVEAARESTVQVTGKLDTVEEESTVEASNEKEYLEEKETIVKEVNLPTTGEQENVVGKFIGIVMLFSAVVIYVRKRKKTT</sequence>
<evidence type="ECO:0000259" key="6">
    <source>
        <dbReference type="Pfam" id="PF00746"/>
    </source>
</evidence>
<keyword evidence="4" id="KW-0572">Peptidoglycan-anchor</keyword>
<organism evidence="7">
    <name type="scientific">Enterococcus faecalis</name>
    <name type="common">Streptococcus faecalis</name>
    <dbReference type="NCBI Taxonomy" id="1351"/>
    <lineage>
        <taxon>Bacteria</taxon>
        <taxon>Bacillati</taxon>
        <taxon>Bacillota</taxon>
        <taxon>Bacilli</taxon>
        <taxon>Lactobacillales</taxon>
        <taxon>Enterococcaceae</taxon>
        <taxon>Enterococcus</taxon>
    </lineage>
</organism>
<evidence type="ECO:0000256" key="1">
    <source>
        <dbReference type="ARBA" id="ARBA00022512"/>
    </source>
</evidence>
<dbReference type="EMBL" id="FJ872411">
    <property type="protein sequence ID" value="ACQ89889.1"/>
    <property type="molecule type" value="Genomic_DNA"/>
</dbReference>
<evidence type="ECO:0000256" key="2">
    <source>
        <dbReference type="ARBA" id="ARBA00022525"/>
    </source>
</evidence>
<keyword evidence="1" id="KW-0134">Cell wall</keyword>
<reference evidence="7" key="1">
    <citation type="journal article" date="2002" name="Antimicrob. Agents Chemother.">
        <title>Molecular characterization of the vanE gene cluster in vancomycin-resistant Enterococcus faecalis N00-410 isolated in Canada.</title>
        <authorList>
            <person name="Boyd D.A."/>
            <person name="Cabral T."/>
            <person name="Van Caeseele P."/>
            <person name="Wylie J."/>
            <person name="Mulvey M.R."/>
        </authorList>
    </citation>
    <scope>NUCLEOTIDE SEQUENCE</scope>
    <source>
        <strain evidence="7">N00-0410</strain>
    </source>
</reference>